<accession>A0A1B4VBM2</accession>
<dbReference type="PANTHER" id="PTHR43630:SF2">
    <property type="entry name" value="GLYCOSYLTRANSFERASE"/>
    <property type="match status" value="1"/>
</dbReference>
<dbReference type="KEGG" id="sva:SVA_1539"/>
<dbReference type="PANTHER" id="PTHR43630">
    <property type="entry name" value="POLY-BETA-1,6-N-ACETYL-D-GLUCOSAMINE SYNTHASE"/>
    <property type="match status" value="1"/>
</dbReference>
<keyword evidence="1" id="KW-0808">Transferase</keyword>
<dbReference type="InterPro" id="IPR029044">
    <property type="entry name" value="Nucleotide-diphossugar_trans"/>
</dbReference>
<reference evidence="1 2" key="1">
    <citation type="submission" date="2015-08" db="EMBL/GenBank/DDBJ databases">
        <title>Complete genome sequence of Sulfurifustis variabilis.</title>
        <authorList>
            <person name="Miura A."/>
            <person name="Kojima H."/>
            <person name="Fukui M."/>
        </authorList>
    </citation>
    <scope>NUCLEOTIDE SEQUENCE [LARGE SCALE GENOMIC DNA]</scope>
    <source>
        <strain evidence="2">skN76</strain>
    </source>
</reference>
<evidence type="ECO:0000313" key="1">
    <source>
        <dbReference type="EMBL" id="BAU48101.1"/>
    </source>
</evidence>
<keyword evidence="2" id="KW-1185">Reference proteome</keyword>
<dbReference type="Gene3D" id="3.90.550.10">
    <property type="entry name" value="Spore Coat Polysaccharide Biosynthesis Protein SpsA, Chain A"/>
    <property type="match status" value="1"/>
</dbReference>
<dbReference type="Pfam" id="PF13704">
    <property type="entry name" value="Glyco_tranf_2_4"/>
    <property type="match status" value="1"/>
</dbReference>
<dbReference type="AlphaFoldDB" id="A0A1B4VBM2"/>
<evidence type="ECO:0000313" key="2">
    <source>
        <dbReference type="Proteomes" id="UP000218899"/>
    </source>
</evidence>
<proteinExistence type="predicted"/>
<gene>
    <name evidence="1" type="ORF">SVA_1539</name>
</gene>
<dbReference type="SUPFAM" id="SSF53448">
    <property type="entry name" value="Nucleotide-diphospho-sugar transferases"/>
    <property type="match status" value="1"/>
</dbReference>
<dbReference type="EMBL" id="AP014936">
    <property type="protein sequence ID" value="BAU48101.1"/>
    <property type="molecule type" value="Genomic_DNA"/>
</dbReference>
<dbReference type="RefSeq" id="WP_096460645.1">
    <property type="nucleotide sequence ID" value="NZ_AP014936.1"/>
</dbReference>
<dbReference type="Proteomes" id="UP000218899">
    <property type="component" value="Chromosome"/>
</dbReference>
<organism evidence="1 2">
    <name type="scientific">Sulfurifustis variabilis</name>
    <dbReference type="NCBI Taxonomy" id="1675686"/>
    <lineage>
        <taxon>Bacteria</taxon>
        <taxon>Pseudomonadati</taxon>
        <taxon>Pseudomonadota</taxon>
        <taxon>Gammaproteobacteria</taxon>
        <taxon>Acidiferrobacterales</taxon>
        <taxon>Acidiferrobacteraceae</taxon>
        <taxon>Sulfurifustis</taxon>
    </lineage>
</organism>
<dbReference type="OrthoDB" id="9815923at2"/>
<dbReference type="GO" id="GO:0016740">
    <property type="term" value="F:transferase activity"/>
    <property type="evidence" value="ECO:0007669"/>
    <property type="project" value="UniProtKB-KW"/>
</dbReference>
<name>A0A1B4VBM2_9GAMM</name>
<protein>
    <submittedName>
        <fullName evidence="1">Glycosyl transferase family 2</fullName>
    </submittedName>
</protein>
<sequence>MKLYAICLVKNEDDVIGQTLAHAARYCDGIFVIDNGSTDGTWDIVRDLAARDPRIVAFARTLEPYDDALRWPPYEEYHGRLSDDDWWLILDGDEFLAEDPRPVIAEASREPAEVINAWQIQFYYTEKDHAAWLAGEDTRDRPIFERRRHYRIDWQEPRLFRNRREGTWEDAYLRRKLPAPRGEDGQEGPVRVGRIARRKILNRHFQYRDPEQIEKRLRLRYGHAKFAAQVDSTDWRTKMRSSRHLHCHRPGERWHFSASGLTYYYSSWMRYVLKSRVQRAQRRFAEVIG</sequence>